<dbReference type="AlphaFoldDB" id="A0A4V3GKQ0"/>
<name>A0A4V3GKQ0_9BACT</name>
<dbReference type="InterPro" id="IPR011044">
    <property type="entry name" value="Quino_amine_DH_bsu"/>
</dbReference>
<dbReference type="PANTHER" id="PTHR31270">
    <property type="entry name" value="GLUTAMINYL-PEPTIDE CYCLOTRANSFERASE"/>
    <property type="match status" value="1"/>
</dbReference>
<dbReference type="GO" id="GO:0016603">
    <property type="term" value="F:glutaminyl-peptide cyclotransferase activity"/>
    <property type="evidence" value="ECO:0007669"/>
    <property type="project" value="InterPro"/>
</dbReference>
<accession>A0A4V3GKQ0</accession>
<sequence>MGQKMGWLPLVLLFLATACNHDSGDSTSNDPLALHYKIIRKLPHDTTAFTQGLEFFKGVLYEGTGEKGESQLRKVDLATGKVLQKVDLDKAYFGEGITIFGDKIYQLTWQNHVVLQYDLSFNLLRQFTLRTEGWGMTHDSTHLIISDGSSMIYYRDPATLDSVRVINVTDGSNLVNNINELEYIHGFIYANIWQTDYIYKIDPATGNVVGKADFSNLLKHEGETVYDSNAVLNGIAYDDQTGKLYITGKYWPAMFEIQFQ</sequence>
<organism evidence="1 2">
    <name type="scientific">Dinghuibacter silviterrae</name>
    <dbReference type="NCBI Taxonomy" id="1539049"/>
    <lineage>
        <taxon>Bacteria</taxon>
        <taxon>Pseudomonadati</taxon>
        <taxon>Bacteroidota</taxon>
        <taxon>Chitinophagia</taxon>
        <taxon>Chitinophagales</taxon>
        <taxon>Chitinophagaceae</taxon>
        <taxon>Dinghuibacter</taxon>
    </lineage>
</organism>
<dbReference type="Gene3D" id="2.130.10.10">
    <property type="entry name" value="YVTN repeat-like/Quinoprotein amine dehydrogenase"/>
    <property type="match status" value="1"/>
</dbReference>
<evidence type="ECO:0000313" key="2">
    <source>
        <dbReference type="Proteomes" id="UP000294498"/>
    </source>
</evidence>
<dbReference type="Proteomes" id="UP000294498">
    <property type="component" value="Unassembled WGS sequence"/>
</dbReference>
<dbReference type="PROSITE" id="PS51257">
    <property type="entry name" value="PROKAR_LIPOPROTEIN"/>
    <property type="match status" value="1"/>
</dbReference>
<dbReference type="InterPro" id="IPR007788">
    <property type="entry name" value="QCT"/>
</dbReference>
<evidence type="ECO:0000313" key="1">
    <source>
        <dbReference type="EMBL" id="TDW96482.1"/>
    </source>
</evidence>
<protein>
    <submittedName>
        <fullName evidence="1">Glutamine cyclotransferase</fullName>
    </submittedName>
</protein>
<dbReference type="SUPFAM" id="SSF50969">
    <property type="entry name" value="YVTN repeat-like/Quinoprotein amine dehydrogenase"/>
    <property type="match status" value="1"/>
</dbReference>
<dbReference type="Pfam" id="PF05096">
    <property type="entry name" value="Glu_cyclase_2"/>
    <property type="match status" value="1"/>
</dbReference>
<comment type="caution">
    <text evidence="1">The sequence shown here is derived from an EMBL/GenBank/DDBJ whole genome shotgun (WGS) entry which is preliminary data.</text>
</comment>
<gene>
    <name evidence="1" type="ORF">EDB95_4313</name>
</gene>
<proteinExistence type="predicted"/>
<dbReference type="OrthoDB" id="9783700at2"/>
<keyword evidence="2" id="KW-1185">Reference proteome</keyword>
<reference evidence="1 2" key="1">
    <citation type="submission" date="2019-03" db="EMBL/GenBank/DDBJ databases">
        <title>Genomic Encyclopedia of Type Strains, Phase IV (KMG-IV): sequencing the most valuable type-strain genomes for metagenomic binning, comparative biology and taxonomic classification.</title>
        <authorList>
            <person name="Goeker M."/>
        </authorList>
    </citation>
    <scope>NUCLEOTIDE SEQUENCE [LARGE SCALE GENOMIC DNA]</scope>
    <source>
        <strain evidence="1 2">DSM 100059</strain>
    </source>
</reference>
<keyword evidence="1" id="KW-0808">Transferase</keyword>
<dbReference type="EMBL" id="SODV01000002">
    <property type="protein sequence ID" value="TDW96482.1"/>
    <property type="molecule type" value="Genomic_DNA"/>
</dbReference>
<dbReference type="InterPro" id="IPR015943">
    <property type="entry name" value="WD40/YVTN_repeat-like_dom_sf"/>
</dbReference>
<dbReference type="PANTHER" id="PTHR31270:SF1">
    <property type="entry name" value="GLUTAMINYL-PEPTIDE CYCLOTRANSFERASE"/>
    <property type="match status" value="1"/>
</dbReference>